<name>A0A454XJX5_PRIPA</name>
<proteinExistence type="predicted"/>
<reference evidence="3" key="1">
    <citation type="journal article" date="2008" name="Nat. Genet.">
        <title>The Pristionchus pacificus genome provides a unique perspective on nematode lifestyle and parasitism.</title>
        <authorList>
            <person name="Dieterich C."/>
            <person name="Clifton S.W."/>
            <person name="Schuster L.N."/>
            <person name="Chinwalla A."/>
            <person name="Delehaunty K."/>
            <person name="Dinkelacker I."/>
            <person name="Fulton L."/>
            <person name="Fulton R."/>
            <person name="Godfrey J."/>
            <person name="Minx P."/>
            <person name="Mitreva M."/>
            <person name="Roeseler W."/>
            <person name="Tian H."/>
            <person name="Witte H."/>
            <person name="Yang S.P."/>
            <person name="Wilson R.K."/>
            <person name="Sommer R.J."/>
        </authorList>
    </citation>
    <scope>NUCLEOTIDE SEQUENCE [LARGE SCALE GENOMIC DNA]</scope>
    <source>
        <strain evidence="3">PS312</strain>
    </source>
</reference>
<feature type="region of interest" description="Disordered" evidence="1">
    <location>
        <begin position="35"/>
        <end position="160"/>
    </location>
</feature>
<feature type="compositionally biased region" description="Low complexity" evidence="1">
    <location>
        <begin position="55"/>
        <end position="65"/>
    </location>
</feature>
<dbReference type="Proteomes" id="UP000005239">
    <property type="component" value="Unassembled WGS sequence"/>
</dbReference>
<organism evidence="2 3">
    <name type="scientific">Pristionchus pacificus</name>
    <name type="common">Parasitic nematode worm</name>
    <dbReference type="NCBI Taxonomy" id="54126"/>
    <lineage>
        <taxon>Eukaryota</taxon>
        <taxon>Metazoa</taxon>
        <taxon>Ecdysozoa</taxon>
        <taxon>Nematoda</taxon>
        <taxon>Chromadorea</taxon>
        <taxon>Rhabditida</taxon>
        <taxon>Rhabditina</taxon>
        <taxon>Diplogasteromorpha</taxon>
        <taxon>Diplogasteroidea</taxon>
        <taxon>Neodiplogasteridae</taxon>
        <taxon>Pristionchus</taxon>
    </lineage>
</organism>
<feature type="compositionally biased region" description="Basic residues" evidence="1">
    <location>
        <begin position="95"/>
        <end position="114"/>
    </location>
</feature>
<dbReference type="EnsemblMetazoa" id="PPA14194.1">
    <property type="protein sequence ID" value="PPA14194.1"/>
    <property type="gene ID" value="WBGene00103748"/>
</dbReference>
<evidence type="ECO:0000256" key="1">
    <source>
        <dbReference type="SAM" id="MobiDB-lite"/>
    </source>
</evidence>
<gene>
    <name evidence="2" type="primary">WBGene00103748</name>
</gene>
<feature type="compositionally biased region" description="Acidic residues" evidence="1">
    <location>
        <begin position="125"/>
        <end position="138"/>
    </location>
</feature>
<evidence type="ECO:0000313" key="2">
    <source>
        <dbReference type="EnsemblMetazoa" id="PPA14194.1"/>
    </source>
</evidence>
<reference evidence="2" key="2">
    <citation type="submission" date="2022-06" db="UniProtKB">
        <authorList>
            <consortium name="EnsemblMetazoa"/>
        </authorList>
    </citation>
    <scope>IDENTIFICATION</scope>
    <source>
        <strain evidence="2">PS312</strain>
    </source>
</reference>
<dbReference type="AlphaFoldDB" id="A0A454XJX5"/>
<keyword evidence="3" id="KW-1185">Reference proteome</keyword>
<protein>
    <submittedName>
        <fullName evidence="2">Uncharacterized protein</fullName>
    </submittedName>
</protein>
<accession>A0A8R1YA54</accession>
<evidence type="ECO:0000313" key="3">
    <source>
        <dbReference type="Proteomes" id="UP000005239"/>
    </source>
</evidence>
<accession>A0A454XJX5</accession>
<sequence length="303" mass="33321">MARTRPSTVTTKKSTLTGRVTKATTKTATTAKKNTVVKAKADKKTPVSPKKAKAPTKATKAITPKKTSKAKAKTVNSTKPVKKKVTKKSPSTAKKTVKKCPAKKKATPKKKTTGRRVQFAASVKDEEEEEEDTDDEDGGGVCPEFRGRIKYSPPSSKPKAGSIEEKIHLIAKEIDRPVEMLVRVIGTVGVEALKKESIAKIKKMAQIAHKMETGEIRQQIIATFGICMGTIPLCYLRFTTTHDILKTLTATSSQVSFVDPYESFKEGGQFGYFLYVDRVRRLMSYDPAVQNRVHMNGIGFGVR</sequence>